<name>A0A6A4TIF6_SCOMX</name>
<organism evidence="1 2">
    <name type="scientific">Scophthalmus maximus</name>
    <name type="common">Turbot</name>
    <name type="synonym">Psetta maxima</name>
    <dbReference type="NCBI Taxonomy" id="52904"/>
    <lineage>
        <taxon>Eukaryota</taxon>
        <taxon>Metazoa</taxon>
        <taxon>Chordata</taxon>
        <taxon>Craniata</taxon>
        <taxon>Vertebrata</taxon>
        <taxon>Euteleostomi</taxon>
        <taxon>Actinopterygii</taxon>
        <taxon>Neopterygii</taxon>
        <taxon>Teleostei</taxon>
        <taxon>Neoteleostei</taxon>
        <taxon>Acanthomorphata</taxon>
        <taxon>Carangaria</taxon>
        <taxon>Pleuronectiformes</taxon>
        <taxon>Pleuronectoidei</taxon>
        <taxon>Scophthalmidae</taxon>
        <taxon>Scophthalmus</taxon>
    </lineage>
</organism>
<dbReference type="EMBL" id="VEVO01000003">
    <property type="protein sequence ID" value="KAF0044629.1"/>
    <property type="molecule type" value="Genomic_DNA"/>
</dbReference>
<reference evidence="1 2" key="1">
    <citation type="submission" date="2019-06" db="EMBL/GenBank/DDBJ databases">
        <title>Draft genomes of female and male turbot (Scophthalmus maximus).</title>
        <authorList>
            <person name="Xu H."/>
            <person name="Xu X.-W."/>
            <person name="Shao C."/>
            <person name="Chen S."/>
        </authorList>
    </citation>
    <scope>NUCLEOTIDE SEQUENCE [LARGE SCALE GENOMIC DNA]</scope>
    <source>
        <strain evidence="1">Ysfricsl-2016a</strain>
        <tissue evidence="1">Blood</tissue>
    </source>
</reference>
<gene>
    <name evidence="1" type="ORF">F2P81_003787</name>
</gene>
<sequence length="159" mass="18561">MYSVRQVLYYGRCDVLTEMLRYKRPRFMSVCSDETAMAFPRGSEKPGGLKVSIHATASQFMKGRTRNVDFQLMDYVAEVSEQTLWGRYDRERTEKGCELTGRKVWTRYDFKYGLLTMTESDLEVEKPARVLQSHTWSLHIAHEFVFVLLFCMDIAAGLF</sequence>
<proteinExistence type="predicted"/>
<evidence type="ECO:0000313" key="2">
    <source>
        <dbReference type="Proteomes" id="UP000438429"/>
    </source>
</evidence>
<evidence type="ECO:0000313" key="1">
    <source>
        <dbReference type="EMBL" id="KAF0044629.1"/>
    </source>
</evidence>
<comment type="caution">
    <text evidence="1">The sequence shown here is derived from an EMBL/GenBank/DDBJ whole genome shotgun (WGS) entry which is preliminary data.</text>
</comment>
<dbReference type="AlphaFoldDB" id="A0A6A4TIF6"/>
<protein>
    <submittedName>
        <fullName evidence="1">Uncharacterized protein</fullName>
    </submittedName>
</protein>
<dbReference type="Proteomes" id="UP000438429">
    <property type="component" value="Unassembled WGS sequence"/>
</dbReference>
<accession>A0A6A4TIF6</accession>